<reference evidence="6" key="1">
    <citation type="submission" date="2022-11" db="EMBL/GenBank/DDBJ databases">
        <title>Draft genome sequence of Sellimonas catena strain 18CBH55.</title>
        <authorList>
            <person name="Hisatomi A."/>
            <person name="Ohkuma M."/>
            <person name="Sakamoto M."/>
        </authorList>
    </citation>
    <scope>NUCLEOTIDE SEQUENCE</scope>
    <source>
        <strain evidence="6">18CBH55</strain>
    </source>
</reference>
<evidence type="ECO:0000313" key="7">
    <source>
        <dbReference type="Proteomes" id="UP001145094"/>
    </source>
</evidence>
<dbReference type="InterPro" id="IPR027417">
    <property type="entry name" value="P-loop_NTPase"/>
</dbReference>
<evidence type="ECO:0000256" key="4">
    <source>
        <dbReference type="ARBA" id="ARBA00022840"/>
    </source>
</evidence>
<dbReference type="GO" id="GO:0140359">
    <property type="term" value="F:ABC-type transporter activity"/>
    <property type="evidence" value="ECO:0007669"/>
    <property type="project" value="InterPro"/>
</dbReference>
<dbReference type="InterPro" id="IPR003439">
    <property type="entry name" value="ABC_transporter-like_ATP-bd"/>
</dbReference>
<dbReference type="PANTHER" id="PTHR46743">
    <property type="entry name" value="TEICHOIC ACIDS EXPORT ATP-BINDING PROTEIN TAGH"/>
    <property type="match status" value="1"/>
</dbReference>
<dbReference type="GO" id="GO:0016020">
    <property type="term" value="C:membrane"/>
    <property type="evidence" value="ECO:0007669"/>
    <property type="project" value="InterPro"/>
</dbReference>
<evidence type="ECO:0000313" key="6">
    <source>
        <dbReference type="EMBL" id="GLG92083.1"/>
    </source>
</evidence>
<dbReference type="PANTHER" id="PTHR46743:SF2">
    <property type="entry name" value="TEICHOIC ACIDS EXPORT ATP-BINDING PROTEIN TAGH"/>
    <property type="match status" value="1"/>
</dbReference>
<gene>
    <name evidence="6" type="ORF">Selli2_35100</name>
</gene>
<reference evidence="6" key="3">
    <citation type="journal article" date="2023" name="Int. J. Syst. Evol. Microbiol.">
        <title>Sellimonas catena sp. nov., isolated from human faeces.</title>
        <authorList>
            <person name="Hisatomi A."/>
            <person name="Ohkuma M."/>
            <person name="Sakamoto M."/>
        </authorList>
    </citation>
    <scope>NUCLEOTIDE SEQUENCE</scope>
    <source>
        <strain evidence="6">18CBH55</strain>
    </source>
</reference>
<dbReference type="EMBL" id="BSCH01000036">
    <property type="protein sequence ID" value="GLG92083.1"/>
    <property type="molecule type" value="Genomic_DNA"/>
</dbReference>
<dbReference type="Gene3D" id="3.40.50.300">
    <property type="entry name" value="P-loop containing nucleotide triphosphate hydrolases"/>
    <property type="match status" value="1"/>
</dbReference>
<dbReference type="SUPFAM" id="SSF52540">
    <property type="entry name" value="P-loop containing nucleoside triphosphate hydrolases"/>
    <property type="match status" value="1"/>
</dbReference>
<dbReference type="InterPro" id="IPR050683">
    <property type="entry name" value="Bact_Polysacc_Export_ATP-bd"/>
</dbReference>
<dbReference type="PROSITE" id="PS50893">
    <property type="entry name" value="ABC_TRANSPORTER_2"/>
    <property type="match status" value="1"/>
</dbReference>
<dbReference type="GO" id="GO:0005524">
    <property type="term" value="F:ATP binding"/>
    <property type="evidence" value="ECO:0007669"/>
    <property type="project" value="UniProtKB-KW"/>
</dbReference>
<dbReference type="RefSeq" id="WP_281845984.1">
    <property type="nucleotide sequence ID" value="NZ_BSCH01000036.1"/>
</dbReference>
<dbReference type="GO" id="GO:0016887">
    <property type="term" value="F:ATP hydrolysis activity"/>
    <property type="evidence" value="ECO:0007669"/>
    <property type="project" value="InterPro"/>
</dbReference>
<dbReference type="InterPro" id="IPR015860">
    <property type="entry name" value="ABC_transpr_TagH-like"/>
</dbReference>
<dbReference type="SMART" id="SM00382">
    <property type="entry name" value="AAA"/>
    <property type="match status" value="1"/>
</dbReference>
<comment type="similarity">
    <text evidence="1">Belongs to the ABC transporter superfamily.</text>
</comment>
<keyword evidence="4" id="KW-0067">ATP-binding</keyword>
<dbReference type="Proteomes" id="UP001145094">
    <property type="component" value="Unassembled WGS sequence"/>
</dbReference>
<dbReference type="CDD" id="cd03220">
    <property type="entry name" value="ABC_KpsT_Wzt"/>
    <property type="match status" value="1"/>
</dbReference>
<keyword evidence="2" id="KW-0813">Transport</keyword>
<dbReference type="InterPro" id="IPR003593">
    <property type="entry name" value="AAA+_ATPase"/>
</dbReference>
<comment type="caution">
    <text evidence="6">The sequence shown here is derived from an EMBL/GenBank/DDBJ whole genome shotgun (WGS) entry which is preliminary data.</text>
</comment>
<dbReference type="Pfam" id="PF00005">
    <property type="entry name" value="ABC_tran"/>
    <property type="match status" value="1"/>
</dbReference>
<proteinExistence type="inferred from homology"/>
<dbReference type="AlphaFoldDB" id="A0A9W6CLS6"/>
<reference evidence="6" key="2">
    <citation type="submission" date="2022-11" db="EMBL/GenBank/DDBJ databases">
        <title>Draft genome sequence of Sellimonas catena strain 18CBH55.</title>
        <authorList>
            <person name="Atsushi H."/>
            <person name="Moriya O."/>
            <person name="Mitsuo S."/>
        </authorList>
    </citation>
    <scope>NUCLEOTIDE SEQUENCE</scope>
    <source>
        <strain evidence="6">18CBH55</strain>
    </source>
</reference>
<sequence>MGNTVIKLEDVGKTYQLGKFGGVTTIQESILNLCNRQRRQEKKMERTFQALQHINLDIKAGERVAVIGRNGAGKSTLLKLLSRITTPDTGTIRIKGKISGMLEVGTGFHGELTGRENIYLNGSILGMKRREIDEKMEEIIEFSECKDFIDTPVKRYSSGMYVKLGFAVAAHLNADIFLMDEVLAVGDMMFQKKCLAKMREISENQDKTILYVSHNMETVRTLCERCIVLQKGKLIFDGETEKGIQIYMQDVLAVKNTYQYARGRYTKSATNEVQIYQIDLKNPVLTDIDSVLQMTVFYSGRRDIPGIHVRFTVHDAEDRIVGTGISENFSSKEAEEQKMIMKFDTGSLVSGEYAVDLPVVEPRDSIQIRHDYLERALAFRVEKKEAAYRVAWSRRNWGSIRFPELKVERE</sequence>
<accession>A0A9W6CLS6</accession>
<keyword evidence="3" id="KW-0547">Nucleotide-binding</keyword>
<evidence type="ECO:0000256" key="1">
    <source>
        <dbReference type="ARBA" id="ARBA00005417"/>
    </source>
</evidence>
<evidence type="ECO:0000256" key="3">
    <source>
        <dbReference type="ARBA" id="ARBA00022741"/>
    </source>
</evidence>
<feature type="domain" description="ABC transporter" evidence="5">
    <location>
        <begin position="6"/>
        <end position="256"/>
    </location>
</feature>
<evidence type="ECO:0000259" key="5">
    <source>
        <dbReference type="PROSITE" id="PS50893"/>
    </source>
</evidence>
<name>A0A9W6CLS6_9FIRM</name>
<protein>
    <recommendedName>
        <fullName evidence="5">ABC transporter domain-containing protein</fullName>
    </recommendedName>
</protein>
<organism evidence="6 7">
    <name type="scientific">Sellimonas catena</name>
    <dbReference type="NCBI Taxonomy" id="2994035"/>
    <lineage>
        <taxon>Bacteria</taxon>
        <taxon>Bacillati</taxon>
        <taxon>Bacillota</taxon>
        <taxon>Clostridia</taxon>
        <taxon>Lachnospirales</taxon>
        <taxon>Lachnospiraceae</taxon>
        <taxon>Sellimonas</taxon>
    </lineage>
</organism>
<evidence type="ECO:0000256" key="2">
    <source>
        <dbReference type="ARBA" id="ARBA00022448"/>
    </source>
</evidence>